<keyword evidence="3" id="KW-1185">Reference proteome</keyword>
<name>D8LP73_ECTSI</name>
<dbReference type="Gene3D" id="3.30.710.10">
    <property type="entry name" value="Potassium Channel Kv1.1, Chain A"/>
    <property type="match status" value="1"/>
</dbReference>
<dbReference type="AlphaFoldDB" id="D8LP73"/>
<accession>D8LP73</accession>
<dbReference type="EMBL" id="FN649741">
    <property type="protein sequence ID" value="CBN80344.1"/>
    <property type="molecule type" value="Genomic_DNA"/>
</dbReference>
<feature type="domain" description="BTB" evidence="1">
    <location>
        <begin position="32"/>
        <end position="106"/>
    </location>
</feature>
<reference evidence="2 3" key="1">
    <citation type="journal article" date="2010" name="Nature">
        <title>The Ectocarpus genome and the independent evolution of multicellularity in brown algae.</title>
        <authorList>
            <person name="Cock J.M."/>
            <person name="Sterck L."/>
            <person name="Rouze P."/>
            <person name="Scornet D."/>
            <person name="Allen A.E."/>
            <person name="Amoutzias G."/>
            <person name="Anthouard V."/>
            <person name="Artiguenave F."/>
            <person name="Aury J.M."/>
            <person name="Badger J.H."/>
            <person name="Beszteri B."/>
            <person name="Billiau K."/>
            <person name="Bonnet E."/>
            <person name="Bothwell J.H."/>
            <person name="Bowler C."/>
            <person name="Boyen C."/>
            <person name="Brownlee C."/>
            <person name="Carrano C.J."/>
            <person name="Charrier B."/>
            <person name="Cho G.Y."/>
            <person name="Coelho S.M."/>
            <person name="Collen J."/>
            <person name="Corre E."/>
            <person name="Da Silva C."/>
            <person name="Delage L."/>
            <person name="Delaroque N."/>
            <person name="Dittami S.M."/>
            <person name="Doulbeau S."/>
            <person name="Elias M."/>
            <person name="Farnham G."/>
            <person name="Gachon C.M."/>
            <person name="Gschloessl B."/>
            <person name="Heesch S."/>
            <person name="Jabbari K."/>
            <person name="Jubin C."/>
            <person name="Kawai H."/>
            <person name="Kimura K."/>
            <person name="Kloareg B."/>
            <person name="Kupper F.C."/>
            <person name="Lang D."/>
            <person name="Le Bail A."/>
            <person name="Leblanc C."/>
            <person name="Lerouge P."/>
            <person name="Lohr M."/>
            <person name="Lopez P.J."/>
            <person name="Martens C."/>
            <person name="Maumus F."/>
            <person name="Michel G."/>
            <person name="Miranda-Saavedra D."/>
            <person name="Morales J."/>
            <person name="Moreau H."/>
            <person name="Motomura T."/>
            <person name="Nagasato C."/>
            <person name="Napoli C.A."/>
            <person name="Nelson D.R."/>
            <person name="Nyvall-Collen P."/>
            <person name="Peters A.F."/>
            <person name="Pommier C."/>
            <person name="Potin P."/>
            <person name="Poulain J."/>
            <person name="Quesneville H."/>
            <person name="Read B."/>
            <person name="Rensing S.A."/>
            <person name="Ritter A."/>
            <person name="Rousvoal S."/>
            <person name="Samanta M."/>
            <person name="Samson G."/>
            <person name="Schroeder D.C."/>
            <person name="Segurens B."/>
            <person name="Strittmatter M."/>
            <person name="Tonon T."/>
            <person name="Tregear J.W."/>
            <person name="Valentin K."/>
            <person name="von Dassow P."/>
            <person name="Yamagishi T."/>
            <person name="Van de Peer Y."/>
            <person name="Wincker P."/>
        </authorList>
    </citation>
    <scope>NUCLEOTIDE SEQUENCE [LARGE SCALE GENOMIC DNA]</scope>
    <source>
        <strain evidence="3">Ec32 / CCAP1310/4</strain>
    </source>
</reference>
<dbReference type="OrthoDB" id="10529182at2759"/>
<dbReference type="Proteomes" id="UP000002630">
    <property type="component" value="Linkage Group LG16"/>
</dbReference>
<dbReference type="InterPro" id="IPR000210">
    <property type="entry name" value="BTB/POZ_dom"/>
</dbReference>
<evidence type="ECO:0000313" key="2">
    <source>
        <dbReference type="EMBL" id="CBN80344.1"/>
    </source>
</evidence>
<evidence type="ECO:0000259" key="1">
    <source>
        <dbReference type="PROSITE" id="PS50097"/>
    </source>
</evidence>
<evidence type="ECO:0000313" key="3">
    <source>
        <dbReference type="Proteomes" id="UP000002630"/>
    </source>
</evidence>
<dbReference type="InterPro" id="IPR011333">
    <property type="entry name" value="SKP1/BTB/POZ_sf"/>
</dbReference>
<dbReference type="InParanoid" id="D8LP73"/>
<dbReference type="EMBL" id="FN648730">
    <property type="protein sequence ID" value="CBN80344.1"/>
    <property type="molecule type" value="Genomic_DNA"/>
</dbReference>
<gene>
    <name evidence="2" type="ORF">Esi_0052_0093</name>
</gene>
<organism evidence="2 3">
    <name type="scientific">Ectocarpus siliculosus</name>
    <name type="common">Brown alga</name>
    <name type="synonym">Conferva siliculosa</name>
    <dbReference type="NCBI Taxonomy" id="2880"/>
    <lineage>
        <taxon>Eukaryota</taxon>
        <taxon>Sar</taxon>
        <taxon>Stramenopiles</taxon>
        <taxon>Ochrophyta</taxon>
        <taxon>PX clade</taxon>
        <taxon>Phaeophyceae</taxon>
        <taxon>Ectocarpales</taxon>
        <taxon>Ectocarpaceae</taxon>
        <taxon>Ectocarpus</taxon>
    </lineage>
</organism>
<proteinExistence type="predicted"/>
<protein>
    <submittedName>
        <fullName evidence="2">EsV-1-40</fullName>
    </submittedName>
</protein>
<sequence>MEKSISQNLLGYVSRWQLETIEALQANNADFFDMAWLFDGVYYRDCRQLYSSRSDYFKCLFSSSMRKGTEEFEGVTAYSVSHPMSKRHIFDMMRVFCHTGMVQVDKGEPILKTMERYSAFHYYSLRGGMDVIRQLVMDVINPTNAIQALEYAMSSAVCSGDGDGDSGTGLLSDIQDYISIYAFVVFKHKSFYALRADSISGVSQICARDDLNIKEIDLVQCIYKLCEKKVSVEKELGGLGSAWALMTHDAAEPGSSLWSQIRLSSISMREFVKFIKENKQCFSSDNALKIITFLYSCADADAATTAATDTPPSNTNDDDEVIGAHLSKKRKTFQPISFYPRNLEFHGLASPQTDISYWDDSKIKLFVAFDFSSKEAMTLPPVHFHSVFIHCTVYHADRSLNVSGNIHGKTNKSDPSVNITVTAAVVNFRHDRWRKKNVLASLSSGTAFKIPTILSSNTIGNNDNHGYLFDIERYPEYSPKGTWILMSLCIEK</sequence>
<dbReference type="PROSITE" id="PS50097">
    <property type="entry name" value="BTB"/>
    <property type="match status" value="1"/>
</dbReference>